<evidence type="ECO:0000259" key="7">
    <source>
        <dbReference type="PROSITE" id="PS50237"/>
    </source>
</evidence>
<dbReference type="EC" id="2.3.2.26" evidence="3"/>
<keyword evidence="9" id="KW-1185">Reference proteome</keyword>
<comment type="catalytic activity">
    <reaction evidence="1">
        <text>S-ubiquitinyl-[E2 ubiquitin-conjugating enzyme]-L-cysteine + [acceptor protein]-L-lysine = [E2 ubiquitin-conjugating enzyme]-L-cysteine + N(6)-ubiquitinyl-[acceptor protein]-L-lysine.</text>
        <dbReference type="EC" id="2.3.2.26"/>
    </reaction>
</comment>
<sequence length="449" mass="52580">MGSKLSIRKNYVRWRMSRKRGNSKLKKKAYCPICNMEFKSWQTYDDFNYHIDNCLEISDPSNVVHGNKMFSHLASLEEKIDWVRQQFNTIRIPWSEEYKKIVVSRDEFLIDSIREVQNLCDRDMRSEFQIQFIGEIAMDAGGVMKEWVNILIKQLFSEEMKLFCRTKTDEVAYIISSQEMQPELYYFTGRILGKAIFENIPINCPLCKTLYKHLLNREVDFEDIKYQDIELYNSLQSLANNSIENIFVGYFALEKGSDLYELKKNGSEISINEENKRQYLDLRSEFETIACMMPSLAHFKNGFFSVVPQNMILELCPEELEVLLCGKATLDLKEWRENTEYKGEFSNHHKVVKWFWSLLEDFTQEELSQLLVFVTGTSRVPIEGFSGLKTLRGDPAKFTLQSIEISKKALPRAHTCFNRLDLPSYSSKHDLKDALKFVMKNHVLGFGLE</sequence>
<gene>
    <name evidence="8" type="ORF">SteCoe_36164</name>
</gene>
<organism evidence="8 9">
    <name type="scientific">Stentor coeruleus</name>
    <dbReference type="NCBI Taxonomy" id="5963"/>
    <lineage>
        <taxon>Eukaryota</taxon>
        <taxon>Sar</taxon>
        <taxon>Alveolata</taxon>
        <taxon>Ciliophora</taxon>
        <taxon>Postciliodesmatophora</taxon>
        <taxon>Heterotrichea</taxon>
        <taxon>Heterotrichida</taxon>
        <taxon>Stentoridae</taxon>
        <taxon>Stentor</taxon>
    </lineage>
</organism>
<comment type="caution">
    <text evidence="8">The sequence shown here is derived from an EMBL/GenBank/DDBJ whole genome shotgun (WGS) entry which is preliminary data.</text>
</comment>
<dbReference type="FunFam" id="3.30.2410.10:FF:000009">
    <property type="entry name" value="Probable E3 ubiquitin-protein ligase HECTD2"/>
    <property type="match status" value="1"/>
</dbReference>
<dbReference type="OrthoDB" id="8068875at2759"/>
<comment type="pathway">
    <text evidence="2">Protein modification; protein ubiquitination.</text>
</comment>
<dbReference type="GO" id="GO:0061630">
    <property type="term" value="F:ubiquitin protein ligase activity"/>
    <property type="evidence" value="ECO:0007669"/>
    <property type="project" value="UniProtKB-EC"/>
</dbReference>
<dbReference type="PROSITE" id="PS50237">
    <property type="entry name" value="HECT"/>
    <property type="match status" value="1"/>
</dbReference>
<evidence type="ECO:0000256" key="6">
    <source>
        <dbReference type="PROSITE-ProRule" id="PRU00104"/>
    </source>
</evidence>
<dbReference type="Gene3D" id="3.30.2410.10">
    <property type="entry name" value="Hect, E3 ligase catalytic domain"/>
    <property type="match status" value="1"/>
</dbReference>
<keyword evidence="4" id="KW-0808">Transferase</keyword>
<evidence type="ECO:0000256" key="5">
    <source>
        <dbReference type="ARBA" id="ARBA00022786"/>
    </source>
</evidence>
<dbReference type="Gene3D" id="3.90.1750.10">
    <property type="entry name" value="Hect, E3 ligase catalytic domains"/>
    <property type="match status" value="1"/>
</dbReference>
<dbReference type="Gene3D" id="3.30.160.60">
    <property type="entry name" value="Classic Zinc Finger"/>
    <property type="match status" value="1"/>
</dbReference>
<protein>
    <recommendedName>
        <fullName evidence="3">HECT-type E3 ubiquitin transferase</fullName>
        <ecNumber evidence="3">2.3.2.26</ecNumber>
    </recommendedName>
</protein>
<dbReference type="InterPro" id="IPR035983">
    <property type="entry name" value="Hect_E3_ubiquitin_ligase"/>
</dbReference>
<evidence type="ECO:0000256" key="4">
    <source>
        <dbReference type="ARBA" id="ARBA00022679"/>
    </source>
</evidence>
<evidence type="ECO:0000256" key="1">
    <source>
        <dbReference type="ARBA" id="ARBA00000885"/>
    </source>
</evidence>
<accession>A0A1R2AQV3</accession>
<dbReference type="PANTHER" id="PTHR11254:SF440">
    <property type="entry name" value="E3 UBIQUITIN-PROTEIN LIGASE NEDD-4"/>
    <property type="match status" value="1"/>
</dbReference>
<dbReference type="EMBL" id="MPUH01001618">
    <property type="protein sequence ID" value="OMJ66856.1"/>
    <property type="molecule type" value="Genomic_DNA"/>
</dbReference>
<dbReference type="InterPro" id="IPR050409">
    <property type="entry name" value="E3_ubiq-protein_ligase"/>
</dbReference>
<evidence type="ECO:0000256" key="3">
    <source>
        <dbReference type="ARBA" id="ARBA00012485"/>
    </source>
</evidence>
<dbReference type="GO" id="GO:0005737">
    <property type="term" value="C:cytoplasm"/>
    <property type="evidence" value="ECO:0007669"/>
    <property type="project" value="TreeGrafter"/>
</dbReference>
<dbReference type="SMART" id="SM00119">
    <property type="entry name" value="HECTc"/>
    <property type="match status" value="1"/>
</dbReference>
<dbReference type="PANTHER" id="PTHR11254">
    <property type="entry name" value="HECT DOMAIN UBIQUITIN-PROTEIN LIGASE"/>
    <property type="match status" value="1"/>
</dbReference>
<reference evidence="8 9" key="1">
    <citation type="submission" date="2016-11" db="EMBL/GenBank/DDBJ databases">
        <title>The macronuclear genome of Stentor coeruleus: a giant cell with tiny introns.</title>
        <authorList>
            <person name="Slabodnick M."/>
            <person name="Ruby J.G."/>
            <person name="Reiff S.B."/>
            <person name="Swart E.C."/>
            <person name="Gosai S."/>
            <person name="Prabakaran S."/>
            <person name="Witkowska E."/>
            <person name="Larue G.E."/>
            <person name="Fisher S."/>
            <person name="Freeman R.M."/>
            <person name="Gunawardena J."/>
            <person name="Chu W."/>
            <person name="Stover N.A."/>
            <person name="Gregory B.D."/>
            <person name="Nowacki M."/>
            <person name="Derisi J."/>
            <person name="Roy S.W."/>
            <person name="Marshall W.F."/>
            <person name="Sood P."/>
        </authorList>
    </citation>
    <scope>NUCLEOTIDE SEQUENCE [LARGE SCALE GENOMIC DNA]</scope>
    <source>
        <strain evidence="8">WM001</strain>
    </source>
</reference>
<dbReference type="Proteomes" id="UP000187209">
    <property type="component" value="Unassembled WGS sequence"/>
</dbReference>
<dbReference type="SUPFAM" id="SSF56204">
    <property type="entry name" value="Hect, E3 ligase catalytic domain"/>
    <property type="match status" value="1"/>
</dbReference>
<dbReference type="Pfam" id="PF00632">
    <property type="entry name" value="HECT"/>
    <property type="match status" value="1"/>
</dbReference>
<dbReference type="InterPro" id="IPR000569">
    <property type="entry name" value="HECT_dom"/>
</dbReference>
<dbReference type="Gene3D" id="3.30.2160.10">
    <property type="entry name" value="Hect, E3 ligase catalytic domain"/>
    <property type="match status" value="1"/>
</dbReference>
<dbReference type="AlphaFoldDB" id="A0A1R2AQV3"/>
<evidence type="ECO:0000313" key="9">
    <source>
        <dbReference type="Proteomes" id="UP000187209"/>
    </source>
</evidence>
<feature type="domain" description="HECT" evidence="7">
    <location>
        <begin position="120"/>
        <end position="449"/>
    </location>
</feature>
<dbReference type="GO" id="GO:0016567">
    <property type="term" value="P:protein ubiquitination"/>
    <property type="evidence" value="ECO:0007669"/>
    <property type="project" value="TreeGrafter"/>
</dbReference>
<evidence type="ECO:0000256" key="2">
    <source>
        <dbReference type="ARBA" id="ARBA00004906"/>
    </source>
</evidence>
<proteinExistence type="predicted"/>
<name>A0A1R2AQV3_9CILI</name>
<dbReference type="GO" id="GO:0006511">
    <property type="term" value="P:ubiquitin-dependent protein catabolic process"/>
    <property type="evidence" value="ECO:0007669"/>
    <property type="project" value="TreeGrafter"/>
</dbReference>
<evidence type="ECO:0000313" key="8">
    <source>
        <dbReference type="EMBL" id="OMJ66856.1"/>
    </source>
</evidence>
<keyword evidence="5 6" id="KW-0833">Ubl conjugation pathway</keyword>
<feature type="active site" description="Glycyl thioester intermediate" evidence="6">
    <location>
        <position position="416"/>
    </location>
</feature>